<dbReference type="FunFam" id="1.10.10.60:FF:000141">
    <property type="entry name" value="TetR family transcriptional regulator"/>
    <property type="match status" value="1"/>
</dbReference>
<evidence type="ECO:0000313" key="6">
    <source>
        <dbReference type="EMBL" id="MCZ4586314.1"/>
    </source>
</evidence>
<dbReference type="GO" id="GO:0003700">
    <property type="term" value="F:DNA-binding transcription factor activity"/>
    <property type="evidence" value="ECO:0007669"/>
    <property type="project" value="TreeGrafter"/>
</dbReference>
<keyword evidence="1" id="KW-0805">Transcription regulation</keyword>
<dbReference type="GO" id="GO:0000976">
    <property type="term" value="F:transcription cis-regulatory region binding"/>
    <property type="evidence" value="ECO:0007669"/>
    <property type="project" value="TreeGrafter"/>
</dbReference>
<dbReference type="PANTHER" id="PTHR30055:SF234">
    <property type="entry name" value="HTH-TYPE TRANSCRIPTIONAL REGULATOR BETI"/>
    <property type="match status" value="1"/>
</dbReference>
<evidence type="ECO:0000256" key="3">
    <source>
        <dbReference type="ARBA" id="ARBA00023163"/>
    </source>
</evidence>
<dbReference type="EMBL" id="JAPWIS010000011">
    <property type="protein sequence ID" value="MCZ4586314.1"/>
    <property type="molecule type" value="Genomic_DNA"/>
</dbReference>
<dbReference type="InterPro" id="IPR050109">
    <property type="entry name" value="HTH-type_TetR-like_transc_reg"/>
</dbReference>
<dbReference type="SUPFAM" id="SSF46689">
    <property type="entry name" value="Homeodomain-like"/>
    <property type="match status" value="1"/>
</dbReference>
<evidence type="ECO:0000256" key="2">
    <source>
        <dbReference type="ARBA" id="ARBA00023125"/>
    </source>
</evidence>
<evidence type="ECO:0000313" key="7">
    <source>
        <dbReference type="EMBL" id="WLF44768.1"/>
    </source>
</evidence>
<dbReference type="RefSeq" id="WP_120660824.1">
    <property type="nucleotide sequence ID" value="NZ_CP082160.1"/>
</dbReference>
<dbReference type="Gene3D" id="1.10.10.60">
    <property type="entry name" value="Homeodomain-like"/>
    <property type="match status" value="1"/>
</dbReference>
<dbReference type="GO" id="GO:0045892">
    <property type="term" value="P:negative regulation of DNA-templated transcription"/>
    <property type="evidence" value="ECO:0007669"/>
    <property type="project" value="UniProtKB-ARBA"/>
</dbReference>
<dbReference type="PRINTS" id="PR00455">
    <property type="entry name" value="HTHTETR"/>
</dbReference>
<dbReference type="PROSITE" id="PS50977">
    <property type="entry name" value="HTH_TETR_2"/>
    <property type="match status" value="1"/>
</dbReference>
<dbReference type="Proteomes" id="UP001231166">
    <property type="component" value="Chromosome"/>
</dbReference>
<dbReference type="Gene3D" id="1.10.357.10">
    <property type="entry name" value="Tetracycline Repressor, domain 2"/>
    <property type="match status" value="1"/>
</dbReference>
<dbReference type="Pfam" id="PF00440">
    <property type="entry name" value="TetR_N"/>
    <property type="match status" value="1"/>
</dbReference>
<evidence type="ECO:0000313" key="9">
    <source>
        <dbReference type="Proteomes" id="UP001231166"/>
    </source>
</evidence>
<evidence type="ECO:0000256" key="4">
    <source>
        <dbReference type="PROSITE-ProRule" id="PRU00335"/>
    </source>
</evidence>
<dbReference type="InterPro" id="IPR001647">
    <property type="entry name" value="HTH_TetR"/>
</dbReference>
<feature type="domain" description="HTH tetR-type" evidence="5">
    <location>
        <begin position="1"/>
        <end position="61"/>
    </location>
</feature>
<keyword evidence="8" id="KW-1185">Reference proteome</keyword>
<evidence type="ECO:0000313" key="8">
    <source>
        <dbReference type="Proteomes" id="UP001066327"/>
    </source>
</evidence>
<feature type="DNA-binding region" description="H-T-H motif" evidence="4">
    <location>
        <begin position="24"/>
        <end position="43"/>
    </location>
</feature>
<dbReference type="Proteomes" id="UP001066327">
    <property type="component" value="Unassembled WGS sequence"/>
</dbReference>
<keyword evidence="2 4" id="KW-0238">DNA-binding</keyword>
<evidence type="ECO:0000256" key="1">
    <source>
        <dbReference type="ARBA" id="ARBA00023015"/>
    </source>
</evidence>
<reference evidence="7" key="2">
    <citation type="submission" date="2023-07" db="EMBL/GenBank/DDBJ databases">
        <title>Genomic analysis of Rhodococcus opacus VOC-14 with glycol ethers degradation activity.</title>
        <authorList>
            <person name="Narkevich D.A."/>
            <person name="Hlushen A.M."/>
            <person name="Akhremchuk A.E."/>
            <person name="Sikolenko M.A."/>
            <person name="Valentovich L.N."/>
        </authorList>
    </citation>
    <scope>NUCLEOTIDE SEQUENCE</scope>
    <source>
        <strain evidence="7">VOC-14</strain>
    </source>
</reference>
<reference evidence="6" key="1">
    <citation type="submission" date="2022-12" db="EMBL/GenBank/DDBJ databases">
        <authorList>
            <person name="Krivoruchko A.V."/>
            <person name="Elkin A."/>
        </authorList>
    </citation>
    <scope>NUCLEOTIDE SEQUENCE</scope>
    <source>
        <strain evidence="6">IEGM 249</strain>
    </source>
</reference>
<keyword evidence="3" id="KW-0804">Transcription</keyword>
<dbReference type="InterPro" id="IPR009057">
    <property type="entry name" value="Homeodomain-like_sf"/>
</dbReference>
<dbReference type="EMBL" id="CP130953">
    <property type="protein sequence ID" value="WLF44768.1"/>
    <property type="molecule type" value="Genomic_DNA"/>
</dbReference>
<name>A0AAX3Y9L3_RHOOP</name>
<sequence>MARDQQILEAAEELFFQRSFDGVGVDEIGRAAGVSGSAIYRHFDSKDEILAVLFDQAIDGLLTLIPIPSEDPRLELSGLVSAHLEFANSRHRLAAIWAREQRSLAEPYRRSYQRRQHGYVQLWVECVSRCYPNRSDADVITAVRGVHALLMSEAVRPVGGRRSHRATTVLTEIALAGLATLDVTPAA</sequence>
<proteinExistence type="predicted"/>
<organism evidence="7 9">
    <name type="scientific">Rhodococcus opacus</name>
    <name type="common">Nocardia opaca</name>
    <dbReference type="NCBI Taxonomy" id="37919"/>
    <lineage>
        <taxon>Bacteria</taxon>
        <taxon>Bacillati</taxon>
        <taxon>Actinomycetota</taxon>
        <taxon>Actinomycetes</taxon>
        <taxon>Mycobacteriales</taxon>
        <taxon>Nocardiaceae</taxon>
        <taxon>Rhodococcus</taxon>
    </lineage>
</organism>
<dbReference type="AlphaFoldDB" id="A0AAX3Y9L3"/>
<accession>A0AAX3Y9L3</accession>
<protein>
    <submittedName>
        <fullName evidence="7">TetR/AcrR family transcriptional regulator</fullName>
    </submittedName>
</protein>
<gene>
    <name evidence="6" type="ORF">O4328_21950</name>
    <name evidence="7" type="ORF">Q5707_22890</name>
</gene>
<evidence type="ECO:0000259" key="5">
    <source>
        <dbReference type="PROSITE" id="PS50977"/>
    </source>
</evidence>
<dbReference type="PANTHER" id="PTHR30055">
    <property type="entry name" value="HTH-TYPE TRANSCRIPTIONAL REGULATOR RUTR"/>
    <property type="match status" value="1"/>
</dbReference>